<dbReference type="InParanoid" id="A0A168LNA7"/>
<dbReference type="OMA" id="DIFENCA"/>
<keyword evidence="3" id="KW-0507">mRNA processing</keyword>
<evidence type="ECO:0000256" key="6">
    <source>
        <dbReference type="ARBA" id="ARBA00047179"/>
    </source>
</evidence>
<dbReference type="GO" id="GO:0000387">
    <property type="term" value="P:spliceosomal snRNP assembly"/>
    <property type="evidence" value="ECO:0007669"/>
    <property type="project" value="InterPro"/>
</dbReference>
<dbReference type="AlphaFoldDB" id="A0A168LNA7"/>
<organism evidence="7">
    <name type="scientific">Absidia glauca</name>
    <name type="common">Pin mould</name>
    <dbReference type="NCBI Taxonomy" id="4829"/>
    <lineage>
        <taxon>Eukaryota</taxon>
        <taxon>Fungi</taxon>
        <taxon>Fungi incertae sedis</taxon>
        <taxon>Mucoromycota</taxon>
        <taxon>Mucoromycotina</taxon>
        <taxon>Mucoromycetes</taxon>
        <taxon>Mucorales</taxon>
        <taxon>Cunninghamellaceae</taxon>
        <taxon>Absidia</taxon>
    </lineage>
</organism>
<dbReference type="GO" id="GO:0032797">
    <property type="term" value="C:SMN complex"/>
    <property type="evidence" value="ECO:0007669"/>
    <property type="project" value="TreeGrafter"/>
</dbReference>
<dbReference type="EMBL" id="LT551602">
    <property type="protein sequence ID" value="SAL97149.1"/>
    <property type="molecule type" value="Genomic_DNA"/>
</dbReference>
<reference evidence="7" key="1">
    <citation type="submission" date="2016-04" db="EMBL/GenBank/DDBJ databases">
        <authorList>
            <person name="Evans L.H."/>
            <person name="Alamgir A."/>
            <person name="Owens N."/>
            <person name="Weber N.D."/>
            <person name="Virtaneva K."/>
            <person name="Barbian K."/>
            <person name="Babar A."/>
            <person name="Rosenke K."/>
        </authorList>
    </citation>
    <scope>NUCLEOTIDE SEQUENCE [LARGE SCALE GENOMIC DNA]</scope>
    <source>
        <strain evidence="7">CBS 101.48</strain>
    </source>
</reference>
<accession>A0A168LNA7</accession>
<dbReference type="Gene3D" id="1.20.58.1070">
    <property type="match status" value="1"/>
</dbReference>
<name>A0A168LNA7_ABSGL</name>
<comment type="subcellular location">
    <subcellularLocation>
        <location evidence="1">Cytoplasm</location>
    </subcellularLocation>
</comment>
<dbReference type="Proteomes" id="UP000078561">
    <property type="component" value="Unassembled WGS sequence"/>
</dbReference>
<dbReference type="GO" id="GO:0005681">
    <property type="term" value="C:spliceosomal complex"/>
    <property type="evidence" value="ECO:0007669"/>
    <property type="project" value="InterPro"/>
</dbReference>
<protein>
    <recommendedName>
        <fullName evidence="6">Gem-associated protein 2</fullName>
    </recommendedName>
</protein>
<keyword evidence="4" id="KW-0508">mRNA splicing</keyword>
<evidence type="ECO:0000313" key="7">
    <source>
        <dbReference type="EMBL" id="SAL97149.1"/>
    </source>
</evidence>
<sequence length="240" mass="27278">MKLNHDKEENTLSRKAFAIEKEEAELVNGIPVSGEDYLLLVRQQAEKCTQTVIAPPPAQIKQLDLPFNYQFSKDTPTTTSGLIPDPEWQKLFVSCFEAFRTKQQSTKHTVKSTLTLPITNQQWRTYCTSSNQDDTLLLETIAPLPQLNKEWLLSATSIKTEEGSSSLPSNDQWSQHVMWIYALLVYVDPVLTSMDISIIRDVGRTCIDIRNKLQPDNIQVIQLNIIITIISLSFGQLDLR</sequence>
<dbReference type="PANTHER" id="PTHR12794">
    <property type="entry name" value="GEMIN2"/>
    <property type="match status" value="1"/>
</dbReference>
<dbReference type="OrthoDB" id="428895at2759"/>
<dbReference type="InterPro" id="IPR017364">
    <property type="entry name" value="GEMIN2"/>
</dbReference>
<dbReference type="PANTHER" id="PTHR12794:SF0">
    <property type="entry name" value="GEM-ASSOCIATED PROTEIN 2"/>
    <property type="match status" value="1"/>
</dbReference>
<evidence type="ECO:0000313" key="8">
    <source>
        <dbReference type="Proteomes" id="UP000078561"/>
    </source>
</evidence>
<evidence type="ECO:0000256" key="3">
    <source>
        <dbReference type="ARBA" id="ARBA00022664"/>
    </source>
</evidence>
<evidence type="ECO:0000256" key="5">
    <source>
        <dbReference type="ARBA" id="ARBA00025758"/>
    </source>
</evidence>
<keyword evidence="8" id="KW-1185">Reference proteome</keyword>
<dbReference type="GO" id="GO:0000245">
    <property type="term" value="P:spliceosomal complex assembly"/>
    <property type="evidence" value="ECO:0007669"/>
    <property type="project" value="InterPro"/>
</dbReference>
<dbReference type="STRING" id="4829.A0A168LNA7"/>
<proteinExistence type="inferred from homology"/>
<evidence type="ECO:0000256" key="2">
    <source>
        <dbReference type="ARBA" id="ARBA00022490"/>
    </source>
</evidence>
<evidence type="ECO:0000256" key="4">
    <source>
        <dbReference type="ARBA" id="ARBA00023187"/>
    </source>
</evidence>
<keyword evidence="2" id="KW-0963">Cytoplasm</keyword>
<dbReference type="InterPro" id="IPR035426">
    <property type="entry name" value="Gemin2/Brr1"/>
</dbReference>
<evidence type="ECO:0000256" key="1">
    <source>
        <dbReference type="ARBA" id="ARBA00004496"/>
    </source>
</evidence>
<comment type="similarity">
    <text evidence="5">Belongs to the gemin-2 family.</text>
</comment>
<dbReference type="Pfam" id="PF04938">
    <property type="entry name" value="SIP1"/>
    <property type="match status" value="1"/>
</dbReference>
<gene>
    <name evidence="7" type="primary">ABSGL_02620.1 scaffold 3684</name>
</gene>
<dbReference type="PIRSF" id="PIRSF038038">
    <property type="entry name" value="SMN_Gemin2"/>
    <property type="match status" value="1"/>
</dbReference>